<proteinExistence type="predicted"/>
<keyword evidence="6 7" id="KW-0472">Membrane</keyword>
<feature type="transmembrane region" description="Helical" evidence="7">
    <location>
        <begin position="160"/>
        <end position="179"/>
    </location>
</feature>
<dbReference type="Proteomes" id="UP000078454">
    <property type="component" value="Unassembled WGS sequence"/>
</dbReference>
<evidence type="ECO:0000256" key="5">
    <source>
        <dbReference type="ARBA" id="ARBA00022989"/>
    </source>
</evidence>
<dbReference type="NCBIfam" id="TIGR00797">
    <property type="entry name" value="matE"/>
    <property type="match status" value="1"/>
</dbReference>
<accession>A0A198A235</accession>
<feature type="transmembrane region" description="Helical" evidence="7">
    <location>
        <begin position="85"/>
        <end position="107"/>
    </location>
</feature>
<feature type="transmembrane region" description="Helical" evidence="7">
    <location>
        <begin position="315"/>
        <end position="334"/>
    </location>
</feature>
<dbReference type="PANTHER" id="PTHR42925">
    <property type="entry name" value="MULTIDRUG AND TOXIN EFFLUX PROTEIN MATE FAMILY"/>
    <property type="match status" value="1"/>
</dbReference>
<sequence length="449" mass="49449">MTNRKKLGLFAITWPLFIESSLLVFMRTSDTFIVSHVSDQAVAAVGVSNQLIIFLFLLLQVISTGSAIVISQYLGANKTKDVKKFAAGAISLNCIFGFFISVCIVCFSKQLLQPFGLEPETLEQARIFLSIVGSALFIQAINLTIAAITQVHGYTRYTMAVSLGINLVNLTGSILFIFGPFGFPKLGVPGVAISAVFSQLLGLVIYSMILTKIVRLNLSFSDFYKARFAEIKKILTIGIPTAGSQLIYSISQLMTTYFITQLGAEMLSTRIYTQNIMTFIMVLAISLGRGTQIIIGRLVGAGEKEEAYRQLFRSLRLSLFLSLAAVTLTVLFRKPLIGMFTDNVEIIALGAFLLTYGFLLEPVRCLNIVIGEALRATGDARFILLIGSCVMLGLCVPLTYWVGVHLGYGLVGMWCVFIMDEGVRGLLLLLRWRSRAWEKKVLVSKEEMA</sequence>
<dbReference type="GO" id="GO:0005886">
    <property type="term" value="C:plasma membrane"/>
    <property type="evidence" value="ECO:0007669"/>
    <property type="project" value="UniProtKB-SubCell"/>
</dbReference>
<dbReference type="InterPro" id="IPR002528">
    <property type="entry name" value="MATE_fam"/>
</dbReference>
<dbReference type="PANTHER" id="PTHR42925:SF1">
    <property type="entry name" value="VIRULENCE FACTOR MVIN"/>
    <property type="match status" value="1"/>
</dbReference>
<dbReference type="PIRSF" id="PIRSF006603">
    <property type="entry name" value="DinF"/>
    <property type="match status" value="1"/>
</dbReference>
<evidence type="ECO:0000256" key="2">
    <source>
        <dbReference type="ARBA" id="ARBA00022448"/>
    </source>
</evidence>
<feature type="transmembrane region" description="Helical" evidence="7">
    <location>
        <begin position="271"/>
        <end position="295"/>
    </location>
</feature>
<feature type="transmembrane region" description="Helical" evidence="7">
    <location>
        <begin position="50"/>
        <end position="73"/>
    </location>
</feature>
<name>A0A198A235_9BACL</name>
<dbReference type="Pfam" id="PF01554">
    <property type="entry name" value="MatE"/>
    <property type="match status" value="2"/>
</dbReference>
<feature type="transmembrane region" description="Helical" evidence="7">
    <location>
        <begin position="234"/>
        <end position="259"/>
    </location>
</feature>
<comment type="caution">
    <text evidence="8">The sequence shown here is derived from an EMBL/GenBank/DDBJ whole genome shotgun (WGS) entry which is preliminary data.</text>
</comment>
<evidence type="ECO:0000256" key="3">
    <source>
        <dbReference type="ARBA" id="ARBA00022475"/>
    </source>
</evidence>
<dbReference type="CDD" id="cd13134">
    <property type="entry name" value="MATE_like_8"/>
    <property type="match status" value="1"/>
</dbReference>
<reference evidence="8 9" key="1">
    <citation type="submission" date="2016-05" db="EMBL/GenBank/DDBJ databases">
        <title>Paenibacillus sp. 1ZS3-15 nov., isolated from the rhizosphere soil.</title>
        <authorList>
            <person name="Zhang X.X."/>
            <person name="Zhang J."/>
        </authorList>
    </citation>
    <scope>NUCLEOTIDE SEQUENCE [LARGE SCALE GENOMIC DNA]</scope>
    <source>
        <strain evidence="8 9">1ZS3-15</strain>
    </source>
</reference>
<evidence type="ECO:0000256" key="7">
    <source>
        <dbReference type="SAM" id="Phobius"/>
    </source>
</evidence>
<dbReference type="InterPro" id="IPR048279">
    <property type="entry name" value="MdtK-like"/>
</dbReference>
<evidence type="ECO:0000256" key="6">
    <source>
        <dbReference type="ARBA" id="ARBA00023136"/>
    </source>
</evidence>
<dbReference type="GO" id="GO:0015297">
    <property type="term" value="F:antiporter activity"/>
    <property type="evidence" value="ECO:0007669"/>
    <property type="project" value="InterPro"/>
</dbReference>
<organism evidence="8 9">
    <name type="scientific">Paenibacillus oryzisoli</name>
    <dbReference type="NCBI Taxonomy" id="1850517"/>
    <lineage>
        <taxon>Bacteria</taxon>
        <taxon>Bacillati</taxon>
        <taxon>Bacillota</taxon>
        <taxon>Bacilli</taxon>
        <taxon>Bacillales</taxon>
        <taxon>Paenibacillaceae</taxon>
        <taxon>Paenibacillus</taxon>
    </lineage>
</organism>
<evidence type="ECO:0000313" key="8">
    <source>
        <dbReference type="EMBL" id="OAS15068.1"/>
    </source>
</evidence>
<evidence type="ECO:0000313" key="9">
    <source>
        <dbReference type="Proteomes" id="UP000078454"/>
    </source>
</evidence>
<keyword evidence="3" id="KW-1003">Cell membrane</keyword>
<feature type="transmembrane region" description="Helical" evidence="7">
    <location>
        <begin position="191"/>
        <end position="214"/>
    </location>
</feature>
<dbReference type="GO" id="GO:0042910">
    <property type="term" value="F:xenobiotic transmembrane transporter activity"/>
    <property type="evidence" value="ECO:0007669"/>
    <property type="project" value="InterPro"/>
</dbReference>
<comment type="subcellular location">
    <subcellularLocation>
        <location evidence="1">Cell membrane</location>
        <topology evidence="1">Multi-pass membrane protein</topology>
    </subcellularLocation>
</comment>
<dbReference type="OrthoDB" id="9806302at2"/>
<keyword evidence="5 7" id="KW-1133">Transmembrane helix</keyword>
<dbReference type="RefSeq" id="WP_068668612.1">
    <property type="nucleotide sequence ID" value="NZ_LYPB01000085.1"/>
</dbReference>
<evidence type="ECO:0000256" key="1">
    <source>
        <dbReference type="ARBA" id="ARBA00004651"/>
    </source>
</evidence>
<gene>
    <name evidence="8" type="ORF">A8708_22315</name>
</gene>
<protein>
    <submittedName>
        <fullName evidence="8">MATE family efflux transporter</fullName>
    </submittedName>
</protein>
<dbReference type="STRING" id="1850517.A8708_22315"/>
<keyword evidence="9" id="KW-1185">Reference proteome</keyword>
<feature type="transmembrane region" description="Helical" evidence="7">
    <location>
        <begin position="408"/>
        <end position="430"/>
    </location>
</feature>
<feature type="transmembrane region" description="Helical" evidence="7">
    <location>
        <begin position="346"/>
        <end position="370"/>
    </location>
</feature>
<dbReference type="AlphaFoldDB" id="A0A198A235"/>
<evidence type="ECO:0000256" key="4">
    <source>
        <dbReference type="ARBA" id="ARBA00022692"/>
    </source>
</evidence>
<dbReference type="EMBL" id="LYPB01000085">
    <property type="protein sequence ID" value="OAS15068.1"/>
    <property type="molecule type" value="Genomic_DNA"/>
</dbReference>
<feature type="transmembrane region" description="Helical" evidence="7">
    <location>
        <begin position="127"/>
        <end position="148"/>
    </location>
</feature>
<keyword evidence="2" id="KW-0813">Transport</keyword>
<keyword evidence="4 7" id="KW-0812">Transmembrane</keyword>
<dbReference type="InterPro" id="IPR047135">
    <property type="entry name" value="YsiQ"/>
</dbReference>
<feature type="transmembrane region" description="Helical" evidence="7">
    <location>
        <begin position="382"/>
        <end position="402"/>
    </location>
</feature>